<dbReference type="InterPro" id="IPR036881">
    <property type="entry name" value="Glyco_hydro_3_C_sf"/>
</dbReference>
<keyword evidence="2 5" id="KW-0378">Hydrolase</keyword>
<evidence type="ECO:0000256" key="3">
    <source>
        <dbReference type="ARBA" id="ARBA00023295"/>
    </source>
</evidence>
<dbReference type="Gene3D" id="3.20.20.300">
    <property type="entry name" value="Glycoside hydrolase, family 3, N-terminal domain"/>
    <property type="match status" value="1"/>
</dbReference>
<dbReference type="GO" id="GO:0004553">
    <property type="term" value="F:hydrolase activity, hydrolyzing O-glycosyl compounds"/>
    <property type="evidence" value="ECO:0007669"/>
    <property type="project" value="InterPro"/>
</dbReference>
<gene>
    <name evidence="5" type="ORF">SISNIDRAFT_552111</name>
</gene>
<dbReference type="OrthoDB" id="4215304at2759"/>
<dbReference type="GO" id="GO:0009254">
    <property type="term" value="P:peptidoglycan turnover"/>
    <property type="evidence" value="ECO:0007669"/>
    <property type="project" value="TreeGrafter"/>
</dbReference>
<feature type="domain" description="Glycoside hydrolase family 3 N-terminal" evidence="4">
    <location>
        <begin position="19"/>
        <end position="336"/>
    </location>
</feature>
<sequence length="559" mass="60555">MELTEPQRKEIGQHFVLGFHGTEISEEALSLIRTYYVGNIIIMRRNVSSIDQLQKLILQLQSAAKASGHDQPLMIGIDQENGLVSAFSSTHTKTAGTQFPGAMALAATGSLETAQSITRATAQELAMCGINWAYSPVADVNSNPLNPVIGVRSFGDDPIKVGHFARAVSDALTESGVAPCAKHFPGHGDTSVDSHHGLPVIDKTLVELEANELVPFRTLVDGKEPVASVMTAHIAMPKAFGNDIPASMSSSSNIRLLREKLCYAGIIVTDCLEMGAIVDNYGTPKGALESLIAGTDIAMICHTYSRQVDSITATYEAVLDGRLDFAQLEISGRRIRQFKRRFARNWEAVLSKKELPSQALLEKHARLSKDAYLRAITLLSDPKKTLPLPINSSILLLTPTIQSLNPAVDDQGVLKTKDGVLRNTAGPSYLAMASVASAYCQLNHVVYSKDIIINEESIRDVSAVIFVTRNANQSDWQIKVLQKLIETLPHDTKVVVLASCGPYDLQASNVIRQKVAYLASYEFTKPALEAAVGVIFGDHRAQGTLPVQLSDDNVRSASS</sequence>
<keyword evidence="6" id="KW-1185">Reference proteome</keyword>
<comment type="similarity">
    <text evidence="1">Belongs to the glycosyl hydrolase 3 family.</text>
</comment>
<dbReference type="SUPFAM" id="SSF51445">
    <property type="entry name" value="(Trans)glycosidases"/>
    <property type="match status" value="1"/>
</dbReference>
<dbReference type="InterPro" id="IPR050226">
    <property type="entry name" value="NagZ_Beta-hexosaminidase"/>
</dbReference>
<keyword evidence="3" id="KW-0326">Glycosidase</keyword>
<dbReference type="GO" id="GO:0005975">
    <property type="term" value="P:carbohydrate metabolic process"/>
    <property type="evidence" value="ECO:0007669"/>
    <property type="project" value="InterPro"/>
</dbReference>
<dbReference type="PANTHER" id="PTHR30480:SF16">
    <property type="entry name" value="GLYCOSIDE HYDROLASE FAMILY 3 DOMAIN PROTEIN"/>
    <property type="match status" value="1"/>
</dbReference>
<dbReference type="STRING" id="1314777.A0A164Q448"/>
<evidence type="ECO:0000259" key="4">
    <source>
        <dbReference type="Pfam" id="PF00933"/>
    </source>
</evidence>
<evidence type="ECO:0000313" key="5">
    <source>
        <dbReference type="EMBL" id="KZS89312.1"/>
    </source>
</evidence>
<dbReference type="EMBL" id="KV419428">
    <property type="protein sequence ID" value="KZS89312.1"/>
    <property type="molecule type" value="Genomic_DNA"/>
</dbReference>
<evidence type="ECO:0000256" key="1">
    <source>
        <dbReference type="ARBA" id="ARBA00005336"/>
    </source>
</evidence>
<dbReference type="InterPro" id="IPR001764">
    <property type="entry name" value="Glyco_hydro_3_N"/>
</dbReference>
<evidence type="ECO:0000313" key="6">
    <source>
        <dbReference type="Proteomes" id="UP000076722"/>
    </source>
</evidence>
<protein>
    <submittedName>
        <fullName evidence="5">Glycoside hydrolase family 3 protein</fullName>
    </submittedName>
</protein>
<name>A0A164Q448_9AGAM</name>
<evidence type="ECO:0000256" key="2">
    <source>
        <dbReference type="ARBA" id="ARBA00022801"/>
    </source>
</evidence>
<dbReference type="InterPro" id="IPR017853">
    <property type="entry name" value="GH"/>
</dbReference>
<proteinExistence type="inferred from homology"/>
<reference evidence="5 6" key="1">
    <citation type="journal article" date="2016" name="Mol. Biol. Evol.">
        <title>Comparative Genomics of Early-Diverging Mushroom-Forming Fungi Provides Insights into the Origins of Lignocellulose Decay Capabilities.</title>
        <authorList>
            <person name="Nagy L.G."/>
            <person name="Riley R."/>
            <person name="Tritt A."/>
            <person name="Adam C."/>
            <person name="Daum C."/>
            <person name="Floudas D."/>
            <person name="Sun H."/>
            <person name="Yadav J.S."/>
            <person name="Pangilinan J."/>
            <person name="Larsson K.H."/>
            <person name="Matsuura K."/>
            <person name="Barry K."/>
            <person name="Labutti K."/>
            <person name="Kuo R."/>
            <person name="Ohm R.A."/>
            <person name="Bhattacharya S.S."/>
            <person name="Shirouzu T."/>
            <person name="Yoshinaga Y."/>
            <person name="Martin F.M."/>
            <person name="Grigoriev I.V."/>
            <person name="Hibbett D.S."/>
        </authorList>
    </citation>
    <scope>NUCLEOTIDE SEQUENCE [LARGE SCALE GENOMIC DNA]</scope>
    <source>
        <strain evidence="5 6">HHB9708</strain>
    </source>
</reference>
<organism evidence="5 6">
    <name type="scientific">Sistotremastrum niveocremeum HHB9708</name>
    <dbReference type="NCBI Taxonomy" id="1314777"/>
    <lineage>
        <taxon>Eukaryota</taxon>
        <taxon>Fungi</taxon>
        <taxon>Dikarya</taxon>
        <taxon>Basidiomycota</taxon>
        <taxon>Agaricomycotina</taxon>
        <taxon>Agaricomycetes</taxon>
        <taxon>Sistotremastrales</taxon>
        <taxon>Sistotremastraceae</taxon>
        <taxon>Sertulicium</taxon>
        <taxon>Sertulicium niveocremeum</taxon>
    </lineage>
</organism>
<accession>A0A164Q448</accession>
<dbReference type="InterPro" id="IPR036962">
    <property type="entry name" value="Glyco_hydro_3_N_sf"/>
</dbReference>
<dbReference type="Pfam" id="PF00933">
    <property type="entry name" value="Glyco_hydro_3"/>
    <property type="match status" value="1"/>
</dbReference>
<dbReference type="Gene3D" id="3.40.50.1700">
    <property type="entry name" value="Glycoside hydrolase family 3 C-terminal domain"/>
    <property type="match status" value="1"/>
</dbReference>
<dbReference type="AlphaFoldDB" id="A0A164Q448"/>
<dbReference type="PANTHER" id="PTHR30480">
    <property type="entry name" value="BETA-HEXOSAMINIDASE-RELATED"/>
    <property type="match status" value="1"/>
</dbReference>
<dbReference type="Proteomes" id="UP000076722">
    <property type="component" value="Unassembled WGS sequence"/>
</dbReference>